<name>A0A4Y8SBF6_9SPHI</name>
<dbReference type="RefSeq" id="WP_133232734.1">
    <property type="nucleotide sequence ID" value="NZ_SOZE01000018.1"/>
</dbReference>
<gene>
    <name evidence="1" type="ORF">E2R66_17335</name>
</gene>
<dbReference type="Proteomes" id="UP000297540">
    <property type="component" value="Unassembled WGS sequence"/>
</dbReference>
<evidence type="ECO:0000313" key="2">
    <source>
        <dbReference type="Proteomes" id="UP000297540"/>
    </source>
</evidence>
<comment type="caution">
    <text evidence="1">The sequence shown here is derived from an EMBL/GenBank/DDBJ whole genome shotgun (WGS) entry which is preliminary data.</text>
</comment>
<keyword evidence="2" id="KW-1185">Reference proteome</keyword>
<dbReference type="EMBL" id="SOZE01000018">
    <property type="protein sequence ID" value="TFF35981.1"/>
    <property type="molecule type" value="Genomic_DNA"/>
</dbReference>
<dbReference type="PROSITE" id="PS51257">
    <property type="entry name" value="PROKAR_LIPOPROTEIN"/>
    <property type="match status" value="1"/>
</dbReference>
<reference evidence="1 2" key="1">
    <citation type="journal article" date="2017" name="Int. J. Syst. Evol. Microbiol.">
        <title>Mucilaginibacterpsychrotolerans sp. nov., isolated from peatlands.</title>
        <authorList>
            <person name="Deng Y."/>
            <person name="Shen L."/>
            <person name="Xu B."/>
            <person name="Liu Y."/>
            <person name="Gu Z."/>
            <person name="Liu H."/>
            <person name="Zhou Y."/>
        </authorList>
    </citation>
    <scope>NUCLEOTIDE SEQUENCE [LARGE SCALE GENOMIC DNA]</scope>
    <source>
        <strain evidence="1 2">NH7-4</strain>
    </source>
</reference>
<protein>
    <submittedName>
        <fullName evidence="1">Uncharacterized protein</fullName>
    </submittedName>
</protein>
<dbReference type="AlphaFoldDB" id="A0A4Y8SBF6"/>
<evidence type="ECO:0000313" key="1">
    <source>
        <dbReference type="EMBL" id="TFF35981.1"/>
    </source>
</evidence>
<proteinExistence type="predicted"/>
<organism evidence="1 2">
    <name type="scientific">Mucilaginibacter psychrotolerans</name>
    <dbReference type="NCBI Taxonomy" id="1524096"/>
    <lineage>
        <taxon>Bacteria</taxon>
        <taxon>Pseudomonadati</taxon>
        <taxon>Bacteroidota</taxon>
        <taxon>Sphingobacteriia</taxon>
        <taxon>Sphingobacteriales</taxon>
        <taxon>Sphingobacteriaceae</taxon>
        <taxon>Mucilaginibacter</taxon>
    </lineage>
</organism>
<sequence>MKKFKFLLLIIPLSLSCQSAKERHSTGAKGNELNVGPFTINAPANWKANIPKDQKDSLIGSIEGPKVSLSFDFSTMGYANHLISSQQQYLNRGEWYFDQRLSTRVDLADHFQTDKKTFAEPTAAQKLQFPKADLMAYVTHVDSVFQIPIEIPAEIKTHNIVVDSTELYIIKTIWPKAAGKGMTGIYMQSRKTSLNLQMSGEDLPKEQQELALKAFKTIKIKVEGSSPPLPFQH</sequence>
<accession>A0A4Y8SBF6</accession>
<dbReference type="OrthoDB" id="676083at2"/>